<dbReference type="AlphaFoldDB" id="A0AAV2SGF3"/>
<gene>
    <name evidence="2" type="ORF">MNOR_LOCUS35335</name>
</gene>
<feature type="non-terminal residue" evidence="2">
    <location>
        <position position="132"/>
    </location>
</feature>
<organism evidence="2 3">
    <name type="scientific">Meganyctiphanes norvegica</name>
    <name type="common">Northern krill</name>
    <name type="synonym">Thysanopoda norvegica</name>
    <dbReference type="NCBI Taxonomy" id="48144"/>
    <lineage>
        <taxon>Eukaryota</taxon>
        <taxon>Metazoa</taxon>
        <taxon>Ecdysozoa</taxon>
        <taxon>Arthropoda</taxon>
        <taxon>Crustacea</taxon>
        <taxon>Multicrustacea</taxon>
        <taxon>Malacostraca</taxon>
        <taxon>Eumalacostraca</taxon>
        <taxon>Eucarida</taxon>
        <taxon>Euphausiacea</taxon>
        <taxon>Euphausiidae</taxon>
        <taxon>Meganyctiphanes</taxon>
    </lineage>
</organism>
<accession>A0AAV2SGF3</accession>
<proteinExistence type="predicted"/>
<dbReference type="Proteomes" id="UP001497623">
    <property type="component" value="Unassembled WGS sequence"/>
</dbReference>
<protein>
    <submittedName>
        <fullName evidence="2">Uncharacterized protein</fullName>
    </submittedName>
</protein>
<evidence type="ECO:0000313" key="3">
    <source>
        <dbReference type="Proteomes" id="UP001497623"/>
    </source>
</evidence>
<dbReference type="EMBL" id="CAXKWB010058335">
    <property type="protein sequence ID" value="CAL4180620.1"/>
    <property type="molecule type" value="Genomic_DNA"/>
</dbReference>
<keyword evidence="3" id="KW-1185">Reference proteome</keyword>
<sequence length="132" mass="14729">FYRGPGMSFYHSSEGRDYKAKMEEESILNSHCWESCSGPTTPLTATSRLGTVPPMLPPRNSARHSLHSDVNSYPMECPSDDDTFNDLPYDTDYDSSVYAQKGHVMVRLDHSTSDGTTSSTFRPGYFADTQSL</sequence>
<reference evidence="2 3" key="1">
    <citation type="submission" date="2024-05" db="EMBL/GenBank/DDBJ databases">
        <authorList>
            <person name="Wallberg A."/>
        </authorList>
    </citation>
    <scope>NUCLEOTIDE SEQUENCE [LARGE SCALE GENOMIC DNA]</scope>
</reference>
<name>A0AAV2SGF3_MEGNR</name>
<feature type="non-terminal residue" evidence="2">
    <location>
        <position position="1"/>
    </location>
</feature>
<evidence type="ECO:0000313" key="2">
    <source>
        <dbReference type="EMBL" id="CAL4180620.1"/>
    </source>
</evidence>
<feature type="region of interest" description="Disordered" evidence="1">
    <location>
        <begin position="112"/>
        <end position="132"/>
    </location>
</feature>
<comment type="caution">
    <text evidence="2">The sequence shown here is derived from an EMBL/GenBank/DDBJ whole genome shotgun (WGS) entry which is preliminary data.</text>
</comment>
<evidence type="ECO:0000256" key="1">
    <source>
        <dbReference type="SAM" id="MobiDB-lite"/>
    </source>
</evidence>